<proteinExistence type="predicted"/>
<evidence type="ECO:0000313" key="2">
    <source>
        <dbReference type="EMBL" id="KKS93519.1"/>
    </source>
</evidence>
<feature type="transmembrane region" description="Helical" evidence="1">
    <location>
        <begin position="36"/>
        <end position="61"/>
    </location>
</feature>
<keyword evidence="1" id="KW-0472">Membrane</keyword>
<evidence type="ECO:0000313" key="3">
    <source>
        <dbReference type="Proteomes" id="UP000033980"/>
    </source>
</evidence>
<keyword evidence="1" id="KW-1133">Transmembrane helix</keyword>
<dbReference type="Proteomes" id="UP000033980">
    <property type="component" value="Unassembled WGS sequence"/>
</dbReference>
<accession>A0A0G1D761</accession>
<feature type="transmembrane region" description="Helical" evidence="1">
    <location>
        <begin position="93"/>
        <end position="117"/>
    </location>
</feature>
<dbReference type="EMBL" id="LCFK01000020">
    <property type="protein sequence ID" value="KKS93519.1"/>
    <property type="molecule type" value="Genomic_DNA"/>
</dbReference>
<dbReference type="AlphaFoldDB" id="A0A0G1D761"/>
<comment type="caution">
    <text evidence="2">The sequence shown here is derived from an EMBL/GenBank/DDBJ whole genome shotgun (WGS) entry which is preliminary data.</text>
</comment>
<keyword evidence="1" id="KW-0812">Transmembrane</keyword>
<reference evidence="2 3" key="1">
    <citation type="journal article" date="2015" name="Nature">
        <title>rRNA introns, odd ribosomes, and small enigmatic genomes across a large radiation of phyla.</title>
        <authorList>
            <person name="Brown C.T."/>
            <person name="Hug L.A."/>
            <person name="Thomas B.C."/>
            <person name="Sharon I."/>
            <person name="Castelle C.J."/>
            <person name="Singh A."/>
            <person name="Wilkins M.J."/>
            <person name="Williams K.H."/>
            <person name="Banfield J.F."/>
        </authorList>
    </citation>
    <scope>NUCLEOTIDE SEQUENCE [LARGE SCALE GENOMIC DNA]</scope>
</reference>
<organism evidence="2 3">
    <name type="scientific">Candidatus Collierbacteria bacterium GW2011_GWC2_43_12</name>
    <dbReference type="NCBI Taxonomy" id="1618390"/>
    <lineage>
        <taxon>Bacteria</taxon>
        <taxon>Candidatus Collieribacteriota</taxon>
    </lineage>
</organism>
<gene>
    <name evidence="2" type="ORF">UV68_C0020G0019</name>
</gene>
<name>A0A0G1D761_9BACT</name>
<feature type="transmembrane region" description="Helical" evidence="1">
    <location>
        <begin position="68"/>
        <end position="87"/>
    </location>
</feature>
<protein>
    <submittedName>
        <fullName evidence="2">Uncharacterized protein</fullName>
    </submittedName>
</protein>
<evidence type="ECO:0000256" key="1">
    <source>
        <dbReference type="SAM" id="Phobius"/>
    </source>
</evidence>
<sequence>MVPSHASLCQNCEYPIIAHLNSNVKKTSRTLIKTPFIYGNIGMIVFLSALLLLVNALLGVVMNIKTMTATILVTILSIIVNIGFMIFAESFGITVGLPLTLGILILFAFGIISGMTYSQRYF</sequence>